<comment type="similarity">
    <text evidence="8">In the C-terminal section; belongs to the DHPS family.</text>
</comment>
<dbReference type="InterPro" id="IPR036428">
    <property type="entry name" value="PCD_sf"/>
</dbReference>
<comment type="pathway">
    <text evidence="5">Cofactor biosynthesis; tetrahydrofolate biosynthesis; 7,8-dihydrofolate from 2-amino-4-hydroxy-6-hydroxymethyl-7,8-dihydropteridine diphosphate and 4-aminobenzoate: step 1/2.</text>
</comment>
<evidence type="ECO:0000259" key="18">
    <source>
        <dbReference type="PROSITE" id="PS50972"/>
    </source>
</evidence>
<evidence type="ECO:0000256" key="15">
    <source>
        <dbReference type="ARBA" id="ARBA00022909"/>
    </source>
</evidence>
<dbReference type="SUPFAM" id="SSF55083">
    <property type="entry name" value="6-hydroxymethyl-7,8-dihydropterin pyrophosphokinase, HPPK"/>
    <property type="match status" value="1"/>
</dbReference>
<dbReference type="GO" id="GO:0004156">
    <property type="term" value="F:dihydropteroate synthase activity"/>
    <property type="evidence" value="ECO:0007669"/>
    <property type="project" value="UniProtKB-EC"/>
</dbReference>
<organism evidence="19 20">
    <name type="scientific">Triparma columacea</name>
    <dbReference type="NCBI Taxonomy" id="722753"/>
    <lineage>
        <taxon>Eukaryota</taxon>
        <taxon>Sar</taxon>
        <taxon>Stramenopiles</taxon>
        <taxon>Ochrophyta</taxon>
        <taxon>Bolidophyceae</taxon>
        <taxon>Parmales</taxon>
        <taxon>Triparmaceae</taxon>
        <taxon>Triparma</taxon>
    </lineage>
</organism>
<dbReference type="PANTHER" id="PTHR20941">
    <property type="entry name" value="FOLATE SYNTHESIS PROTEINS"/>
    <property type="match status" value="1"/>
</dbReference>
<comment type="catalytic activity">
    <reaction evidence="1">
        <text>(7,8-dihydropterin-6-yl)methyl diphosphate + 4-aminobenzoate = 7,8-dihydropteroate + diphosphate</text>
        <dbReference type="Rhea" id="RHEA:19949"/>
        <dbReference type="ChEBI" id="CHEBI:17836"/>
        <dbReference type="ChEBI" id="CHEBI:17839"/>
        <dbReference type="ChEBI" id="CHEBI:33019"/>
        <dbReference type="ChEBI" id="CHEBI:72950"/>
        <dbReference type="EC" id="2.5.1.15"/>
    </reaction>
</comment>
<proteinExistence type="inferred from homology"/>
<comment type="caution">
    <text evidence="19">The sequence shown here is derived from an EMBL/GenBank/DDBJ whole genome shotgun (WGS) entry which is preliminary data.</text>
</comment>
<dbReference type="PANTHER" id="PTHR20941:SF1">
    <property type="entry name" value="FOLIC ACID SYNTHESIS PROTEIN FOL1"/>
    <property type="match status" value="1"/>
</dbReference>
<dbReference type="GO" id="GO:0008124">
    <property type="term" value="F:4-alpha-hydroxytetrahydrobiopterin dehydratase activity"/>
    <property type="evidence" value="ECO:0007669"/>
    <property type="project" value="UniProtKB-EC"/>
</dbReference>
<dbReference type="AlphaFoldDB" id="A0A9W7L9E7"/>
<dbReference type="GO" id="GO:0003848">
    <property type="term" value="F:2-amino-4-hydroxy-6-hydroxymethyldihydropteridine diphosphokinase activity"/>
    <property type="evidence" value="ECO:0007669"/>
    <property type="project" value="UniProtKB-EC"/>
</dbReference>
<dbReference type="InterPro" id="IPR011005">
    <property type="entry name" value="Dihydropteroate_synth-like_sf"/>
</dbReference>
<keyword evidence="12" id="KW-0418">Kinase</keyword>
<keyword evidence="15" id="KW-0289">Folate biosynthesis</keyword>
<evidence type="ECO:0000256" key="8">
    <source>
        <dbReference type="ARBA" id="ARBA00009951"/>
    </source>
</evidence>
<comment type="catalytic activity">
    <reaction evidence="3">
        <text>(4aS,6R)-4a-hydroxy-L-erythro-5,6,7,8-tetrahydrobiopterin = (6R)-L-erythro-6,7-dihydrobiopterin + H2O</text>
        <dbReference type="Rhea" id="RHEA:11920"/>
        <dbReference type="ChEBI" id="CHEBI:15377"/>
        <dbReference type="ChEBI" id="CHEBI:15642"/>
        <dbReference type="ChEBI" id="CHEBI:43120"/>
        <dbReference type="EC" id="4.2.1.96"/>
    </reaction>
</comment>
<keyword evidence="10" id="KW-0479">Metal-binding</keyword>
<dbReference type="Gene3D" id="3.30.1360.20">
    <property type="entry name" value="Transcriptional coactivator/pterin dehydratase"/>
    <property type="match status" value="1"/>
</dbReference>
<evidence type="ECO:0000256" key="10">
    <source>
        <dbReference type="ARBA" id="ARBA00022723"/>
    </source>
</evidence>
<evidence type="ECO:0000256" key="7">
    <source>
        <dbReference type="ARBA" id="ARBA00006472"/>
    </source>
</evidence>
<dbReference type="GO" id="GO:0016301">
    <property type="term" value="F:kinase activity"/>
    <property type="evidence" value="ECO:0007669"/>
    <property type="project" value="UniProtKB-KW"/>
</dbReference>
<feature type="domain" description="Pterin-binding" evidence="18">
    <location>
        <begin position="125"/>
        <end position="390"/>
    </location>
</feature>
<evidence type="ECO:0000256" key="17">
    <source>
        <dbReference type="ARBA" id="ARBA00023268"/>
    </source>
</evidence>
<protein>
    <recommendedName>
        <fullName evidence="18">Pterin-binding domain-containing protein</fullName>
    </recommendedName>
</protein>
<keyword evidence="17" id="KW-0511">Multifunctional enzyme</keyword>
<dbReference type="PROSITE" id="PS00793">
    <property type="entry name" value="DHPS_2"/>
    <property type="match status" value="1"/>
</dbReference>
<gene>
    <name evidence="19" type="ORF">TrCOL_g4260</name>
</gene>
<dbReference type="EMBL" id="BRYA01000114">
    <property type="protein sequence ID" value="GMI39889.1"/>
    <property type="molecule type" value="Genomic_DNA"/>
</dbReference>
<dbReference type="Pfam" id="PF01329">
    <property type="entry name" value="Pterin_4a"/>
    <property type="match status" value="1"/>
</dbReference>
<keyword evidence="16" id="KW-0456">Lyase</keyword>
<dbReference type="GO" id="GO:0006729">
    <property type="term" value="P:tetrahydrobiopterin biosynthetic process"/>
    <property type="evidence" value="ECO:0007669"/>
    <property type="project" value="InterPro"/>
</dbReference>
<name>A0A9W7L9E7_9STRA</name>
<dbReference type="InterPro" id="IPR006390">
    <property type="entry name" value="DHP_synth_dom"/>
</dbReference>
<evidence type="ECO:0000256" key="4">
    <source>
        <dbReference type="ARBA" id="ARBA00001946"/>
    </source>
</evidence>
<evidence type="ECO:0000256" key="13">
    <source>
        <dbReference type="ARBA" id="ARBA00022840"/>
    </source>
</evidence>
<evidence type="ECO:0000256" key="6">
    <source>
        <dbReference type="ARBA" id="ARBA00005051"/>
    </source>
</evidence>
<evidence type="ECO:0000313" key="19">
    <source>
        <dbReference type="EMBL" id="GMI39889.1"/>
    </source>
</evidence>
<dbReference type="CDD" id="cd00483">
    <property type="entry name" value="HPPK"/>
    <property type="match status" value="1"/>
</dbReference>
<keyword evidence="11" id="KW-0547">Nucleotide-binding</keyword>
<dbReference type="NCBIfam" id="TIGR01496">
    <property type="entry name" value="DHPS"/>
    <property type="match status" value="1"/>
</dbReference>
<keyword evidence="13" id="KW-0067">ATP-binding</keyword>
<evidence type="ECO:0000256" key="14">
    <source>
        <dbReference type="ARBA" id="ARBA00022842"/>
    </source>
</evidence>
<dbReference type="NCBIfam" id="TIGR01498">
    <property type="entry name" value="folK"/>
    <property type="match status" value="1"/>
</dbReference>
<dbReference type="PROSITE" id="PS00792">
    <property type="entry name" value="DHPS_1"/>
    <property type="match status" value="1"/>
</dbReference>
<evidence type="ECO:0000256" key="5">
    <source>
        <dbReference type="ARBA" id="ARBA00004763"/>
    </source>
</evidence>
<keyword evidence="20" id="KW-1185">Reference proteome</keyword>
<dbReference type="Proteomes" id="UP001165065">
    <property type="component" value="Unassembled WGS sequence"/>
</dbReference>
<dbReference type="InterPro" id="IPR001533">
    <property type="entry name" value="Pterin_deHydtase"/>
</dbReference>
<dbReference type="GO" id="GO:0005524">
    <property type="term" value="F:ATP binding"/>
    <property type="evidence" value="ECO:0007669"/>
    <property type="project" value="UniProtKB-KW"/>
</dbReference>
<dbReference type="PROSITE" id="PS50972">
    <property type="entry name" value="PTERIN_BINDING"/>
    <property type="match status" value="1"/>
</dbReference>
<dbReference type="PROSITE" id="PS00794">
    <property type="entry name" value="HPPK"/>
    <property type="match status" value="1"/>
</dbReference>
<comment type="pathway">
    <text evidence="6">Cofactor biosynthesis; tetrahydrofolate biosynthesis; 2-amino-4-hydroxy-6-hydroxymethyl-7,8-dihydropteridine diphosphate from 7,8-dihydroneopterin triphosphate: step 4/4.</text>
</comment>
<accession>A0A9W7L9E7</accession>
<evidence type="ECO:0000256" key="3">
    <source>
        <dbReference type="ARBA" id="ARBA00001554"/>
    </source>
</evidence>
<comment type="catalytic activity">
    <reaction evidence="2">
        <text>6-hydroxymethyl-7,8-dihydropterin + ATP = (7,8-dihydropterin-6-yl)methyl diphosphate + AMP + H(+)</text>
        <dbReference type="Rhea" id="RHEA:11412"/>
        <dbReference type="ChEBI" id="CHEBI:15378"/>
        <dbReference type="ChEBI" id="CHEBI:30616"/>
        <dbReference type="ChEBI" id="CHEBI:44841"/>
        <dbReference type="ChEBI" id="CHEBI:72950"/>
        <dbReference type="ChEBI" id="CHEBI:456215"/>
        <dbReference type="EC" id="2.7.6.3"/>
    </reaction>
</comment>
<reference evidence="20" key="1">
    <citation type="journal article" date="2023" name="Commun. Biol.">
        <title>Genome analysis of Parmales, the sister group of diatoms, reveals the evolutionary specialization of diatoms from phago-mixotrophs to photoautotrophs.</title>
        <authorList>
            <person name="Ban H."/>
            <person name="Sato S."/>
            <person name="Yoshikawa S."/>
            <person name="Yamada K."/>
            <person name="Nakamura Y."/>
            <person name="Ichinomiya M."/>
            <person name="Sato N."/>
            <person name="Blanc-Mathieu R."/>
            <person name="Endo H."/>
            <person name="Kuwata A."/>
            <person name="Ogata H."/>
        </authorList>
    </citation>
    <scope>NUCLEOTIDE SEQUENCE [LARGE SCALE GENOMIC DNA]</scope>
</reference>
<dbReference type="SUPFAM" id="SSF51717">
    <property type="entry name" value="Dihydropteroate synthetase-like"/>
    <property type="match status" value="1"/>
</dbReference>
<keyword evidence="9" id="KW-0808">Transferase</keyword>
<keyword evidence="14" id="KW-0460">Magnesium</keyword>
<dbReference type="GO" id="GO:0005740">
    <property type="term" value="C:mitochondrial envelope"/>
    <property type="evidence" value="ECO:0007669"/>
    <property type="project" value="TreeGrafter"/>
</dbReference>
<dbReference type="InterPro" id="IPR045031">
    <property type="entry name" value="DHP_synth-like"/>
</dbReference>
<dbReference type="Gene3D" id="3.20.20.20">
    <property type="entry name" value="Dihydropteroate synthase-like"/>
    <property type="match status" value="1"/>
</dbReference>
<dbReference type="InterPro" id="IPR000550">
    <property type="entry name" value="Hppk"/>
</dbReference>
<dbReference type="Pfam" id="PF00809">
    <property type="entry name" value="Pterin_bind"/>
    <property type="match status" value="1"/>
</dbReference>
<dbReference type="GO" id="GO:0046656">
    <property type="term" value="P:folic acid biosynthetic process"/>
    <property type="evidence" value="ECO:0007669"/>
    <property type="project" value="UniProtKB-KW"/>
</dbReference>
<evidence type="ECO:0000256" key="11">
    <source>
        <dbReference type="ARBA" id="ARBA00022741"/>
    </source>
</evidence>
<evidence type="ECO:0000256" key="2">
    <source>
        <dbReference type="ARBA" id="ARBA00000198"/>
    </source>
</evidence>
<dbReference type="InterPro" id="IPR000489">
    <property type="entry name" value="Pterin-binding_dom"/>
</dbReference>
<comment type="cofactor">
    <cofactor evidence="4">
        <name>Mg(2+)</name>
        <dbReference type="ChEBI" id="CHEBI:18420"/>
    </cofactor>
</comment>
<evidence type="ECO:0000256" key="1">
    <source>
        <dbReference type="ARBA" id="ARBA00000012"/>
    </source>
</evidence>
<dbReference type="GO" id="GO:0046872">
    <property type="term" value="F:metal ion binding"/>
    <property type="evidence" value="ECO:0007669"/>
    <property type="project" value="UniProtKB-KW"/>
</dbReference>
<dbReference type="CDD" id="cd00739">
    <property type="entry name" value="DHPS"/>
    <property type="match status" value="1"/>
</dbReference>
<evidence type="ECO:0000256" key="9">
    <source>
        <dbReference type="ARBA" id="ARBA00022679"/>
    </source>
</evidence>
<dbReference type="OrthoDB" id="615426at2759"/>
<evidence type="ECO:0000256" key="16">
    <source>
        <dbReference type="ARBA" id="ARBA00023239"/>
    </source>
</evidence>
<evidence type="ECO:0000313" key="20">
    <source>
        <dbReference type="Proteomes" id="UP001165065"/>
    </source>
</evidence>
<sequence length="538" mass="59155">MYVMDQPSFLNAAVELETELEPMELLRELKKIEEEVGREESFRNGPRLIDLDILLYDDIEIDESPPGGLPLQIPHPRLREREFVLRPLSDLNPSFASPLLSSLNTSEAIRVLPLPGNRTMPMNETVIMGILNVTPDSFSDGGKYNDGVDKAVEQALKMVGEGAVIIDVGGESTRPNATPVTLDEELKRTVEIIKALRSSLPSRIAISIDTRRAETARQAVLAGADIVNDVSAGRFDADMMSTVGSLRVPYVMMHSRGTPETMGGMATYGNVVEEVCGELAASSRVAREDHEIYRWRQVLDVGIGFAKTHEHNIALLRAGGEELSSRLGDVPIMWGASRKGFIGKILGGDTKPWERDYGTVGAHLAGVGVEGPDGQILRVHNVKGASDASRVFDEVRRFHLPAPSPLPPTPTKKMVDPMARKPTTICDPYEQGGKPLSPSDAASLVATLHPDWSLSEDSTKLVREFQAEDWSEGLRLMNTLANVAGNNDHYPVLGIERRLGRKKWTTVVKCELCTRVLGGLSYRDFELGLYIDTEVERE</sequence>
<dbReference type="Gene3D" id="3.30.70.560">
    <property type="entry name" value="7,8-Dihydro-6-hydroxymethylpterin-pyrophosphokinase HPPK"/>
    <property type="match status" value="1"/>
</dbReference>
<dbReference type="Pfam" id="PF01288">
    <property type="entry name" value="HPPK"/>
    <property type="match status" value="1"/>
</dbReference>
<comment type="similarity">
    <text evidence="7">Belongs to the pterin-4-alpha-carbinolamine dehydratase family.</text>
</comment>
<dbReference type="SUPFAM" id="SSF55248">
    <property type="entry name" value="PCD-like"/>
    <property type="match status" value="1"/>
</dbReference>
<dbReference type="GO" id="GO:0046654">
    <property type="term" value="P:tetrahydrofolate biosynthetic process"/>
    <property type="evidence" value="ECO:0007669"/>
    <property type="project" value="TreeGrafter"/>
</dbReference>
<evidence type="ECO:0000256" key="12">
    <source>
        <dbReference type="ARBA" id="ARBA00022777"/>
    </source>
</evidence>
<dbReference type="InterPro" id="IPR035907">
    <property type="entry name" value="Hppk_sf"/>
</dbReference>